<keyword evidence="2" id="KW-0732">Signal</keyword>
<dbReference type="PANTHER" id="PTHR32305:SF15">
    <property type="entry name" value="PROTEIN RHSA-RELATED"/>
    <property type="match status" value="1"/>
</dbReference>
<dbReference type="InterPro" id="IPR056823">
    <property type="entry name" value="TEN-like_YD-shell"/>
</dbReference>
<protein>
    <recommendedName>
        <fullName evidence="3">Teneurin-like YD-shell domain-containing protein</fullName>
    </recommendedName>
</protein>
<dbReference type="NCBIfam" id="TIGR03696">
    <property type="entry name" value="Rhs_assc_core"/>
    <property type="match status" value="1"/>
</dbReference>
<dbReference type="Pfam" id="PF25023">
    <property type="entry name" value="TEN_YD-shell"/>
    <property type="match status" value="2"/>
</dbReference>
<organism evidence="4 5">
    <name type="scientific">Paenibacillus marchantiophytorum</name>
    <dbReference type="NCBI Taxonomy" id="1619310"/>
    <lineage>
        <taxon>Bacteria</taxon>
        <taxon>Bacillati</taxon>
        <taxon>Bacillota</taxon>
        <taxon>Bacilli</taxon>
        <taxon>Bacillales</taxon>
        <taxon>Paenibacillaceae</taxon>
        <taxon>Paenibacillus</taxon>
    </lineage>
</organism>
<comment type="caution">
    <text evidence="4">The sequence shown here is derived from an EMBL/GenBank/DDBJ whole genome shotgun (WGS) entry which is preliminary data.</text>
</comment>
<proteinExistence type="predicted"/>
<keyword evidence="5" id="KW-1185">Reference proteome</keyword>
<evidence type="ECO:0000313" key="5">
    <source>
        <dbReference type="Proteomes" id="UP000615455"/>
    </source>
</evidence>
<feature type="chain" id="PRO_5046929548" description="Teneurin-like YD-shell domain-containing protein" evidence="2">
    <location>
        <begin position="28"/>
        <end position="1658"/>
    </location>
</feature>
<dbReference type="Pfam" id="PF05593">
    <property type="entry name" value="RHS_repeat"/>
    <property type="match status" value="1"/>
</dbReference>
<evidence type="ECO:0000256" key="2">
    <source>
        <dbReference type="SAM" id="SignalP"/>
    </source>
</evidence>
<reference evidence="5" key="1">
    <citation type="journal article" date="2019" name="Int. J. Syst. Evol. Microbiol.">
        <title>The Global Catalogue of Microorganisms (GCM) 10K type strain sequencing project: providing services to taxonomists for standard genome sequencing and annotation.</title>
        <authorList>
            <consortium name="The Broad Institute Genomics Platform"/>
            <consortium name="The Broad Institute Genome Sequencing Center for Infectious Disease"/>
            <person name="Wu L."/>
            <person name="Ma J."/>
        </authorList>
    </citation>
    <scope>NUCLEOTIDE SEQUENCE [LARGE SCALE GENOMIC DNA]</scope>
    <source>
        <strain evidence="5">CGMCC 1.15043</strain>
    </source>
</reference>
<feature type="signal peptide" evidence="2">
    <location>
        <begin position="1"/>
        <end position="27"/>
    </location>
</feature>
<sequence>MKKSLIFLSGFFAFLIVTVLSSHHAYADVFGTDAVMNGLITQQQINQTQKPQFSDHNGSSEAIDPATGALTWKQNNIHLPGREGLDLDIGILYQSNYSFGYTRKYNVSGNIQKYNYLNSRYDLGIGWSFRFPSLQLQDGYMYYHNGEGSIYRVDFSATGTAESYTHLLGYQGKDLRFVQDPANTFSNGQANSAYYLEYASMKREYFASDGRLLGIVDRFGNKITFSHLDRLMYDGQTYKVIDSITDTVGRMVSFTYDTNLQTTTDPNFNGEKTVISVKDPGGSVVQSVTYTKWRSKSTFNGNPDGYKPFLSSIQNQAGDYLSFDYAVDSSTNMYYSGKFDYIKKYLDSYSGWNSNFLLNTVSYPNSKIKYQYEKVTRNLGTSGVGEEFRIISRKDVLKTDNNQINYTYNGDYTGYPTYYDQNNLPSTYTFSSTSTLQSTTSTNGLQTISTFNGLKQPKSTETKTSNGERKISTNLAFHSTFTYLPTSIQMADYAVGDTDITANKLFVNKAYNVWGGLQSETQPLTQTQLNDAATQSKYTTTYAYELTYNQLQSKSWYQNVSDTSASSESYFYDTNGRLKTYTNPKSEMTNTCYDIMDANGTITSSCTGAATPLLGKVQKVTSTKTLDNGKTAKTVTIFGSDTGYAYPSETESIFNTTNDSGQSVTQTVKKKMTYYIGTGLLKDVTDENTNKTAYIYDALGRTTEVKYPTFKNLNGGQYDVSDVFIYNNSTSSQLYDSTNLGISSLQVRSYRKYTQKSNNAITFLNEQYEFHDGLGNLRIKQFIDPNTGAWKFNQYHYDDLSRVNYSIDPMGNTSTANYDAWGRQNEVSDVYGNLYETEYNLKARRSTHYFVAAADVSAYRTNSGQNNLKSSYVERDADQWGRLLTTRAYKDWPNQTQPVTESYMYDILGNVTTYIDRKKNFNADGVTRKYTYDKLNRLVTLKDAMGQLTNYQYDTGGNLQQVSMQSSSSDTAAILNTKQYNEVGGLIQKTDPSNLSETYTYNNMGLLNKHTDRNGTIFTNQYDEQNRLTVSTVSASGTTLSSKSIIGSNGIMYDKAETYLNGTSTGNMTTGMDNMKRLTSISMSGTNYSSNLSLAYDSNSRVTRQTNNLSSYNVNFRYDKQRMDKVQVDGQSTANTADTVNASYEYYANGQVKTITYPTLSDGSVLKTVNTYDALNRLHTVTNTKGNTTLSIYSYEYDDNNNITSKTETVNQVTNTTNYSYDALNRLRRINRQDGSTASYMYDLKGNRSTLQDSAMNLSLPDTGYTYDLLNRLTSVTSGTITTSFAYAPNNLRYKKTSGTQTVQYQYNANGQVISESDGNNTVKANYIRGDRLLAKKETSTSKMYYYLYNGHGDVVQIVDANGTTVNQYQYDEWGNIVNKTEGISNSFKYAGEQYDDETGLYYLRARFYDPSVGRFINEDSYEGQINNPLSLNLYTYVENNPLIYSDPTGHVKNSDNADLIKLTKDQSDKWMTANNTECVSLSCKWNRVQDMMNAEKKADQIRSEYYYSKNQKLADDIKYKYVPVANHDLVSDNGQKTTVSVLSTGQVFYDENPKYSYWEQSNKTSSFEYWEAKTTKAVIGYGIGLLVAKQFGGKSLEHPTGFTAGILSEAWMPENPDVGERRTIIYRTDIETQNTQQLIVVTKGYNVIDYRYWSDYK</sequence>
<dbReference type="PANTHER" id="PTHR32305">
    <property type="match status" value="1"/>
</dbReference>
<gene>
    <name evidence="4" type="ORF">GCM10008018_13870</name>
</gene>
<feature type="domain" description="Teneurin-like YD-shell" evidence="3">
    <location>
        <begin position="871"/>
        <end position="1031"/>
    </location>
</feature>
<dbReference type="InterPro" id="IPR031325">
    <property type="entry name" value="RHS_repeat"/>
</dbReference>
<feature type="domain" description="Teneurin-like YD-shell" evidence="3">
    <location>
        <begin position="1327"/>
        <end position="1442"/>
    </location>
</feature>
<evidence type="ECO:0000256" key="1">
    <source>
        <dbReference type="ARBA" id="ARBA00022737"/>
    </source>
</evidence>
<dbReference type="Proteomes" id="UP000615455">
    <property type="component" value="Unassembled WGS sequence"/>
</dbReference>
<accession>A0ABQ2BTL9</accession>
<dbReference type="EMBL" id="BMHE01000005">
    <property type="protein sequence ID" value="GGI45787.1"/>
    <property type="molecule type" value="Genomic_DNA"/>
</dbReference>
<dbReference type="Gene3D" id="2.180.10.10">
    <property type="entry name" value="RHS repeat-associated core"/>
    <property type="match status" value="1"/>
</dbReference>
<evidence type="ECO:0000313" key="4">
    <source>
        <dbReference type="EMBL" id="GGI45787.1"/>
    </source>
</evidence>
<keyword evidence="1" id="KW-0677">Repeat</keyword>
<name>A0ABQ2BTL9_9BACL</name>
<dbReference type="InterPro" id="IPR022385">
    <property type="entry name" value="Rhs_assc_core"/>
</dbReference>
<dbReference type="RefSeq" id="WP_189009605.1">
    <property type="nucleotide sequence ID" value="NZ_BMHE01000005.1"/>
</dbReference>
<evidence type="ECO:0000259" key="3">
    <source>
        <dbReference type="Pfam" id="PF25023"/>
    </source>
</evidence>
<dbReference type="InterPro" id="IPR050708">
    <property type="entry name" value="T6SS_VgrG/RHS"/>
</dbReference>